<dbReference type="GO" id="GO:0016020">
    <property type="term" value="C:membrane"/>
    <property type="evidence" value="ECO:0007669"/>
    <property type="project" value="TreeGrafter"/>
</dbReference>
<dbReference type="GO" id="GO:0016042">
    <property type="term" value="P:lipid catabolic process"/>
    <property type="evidence" value="ECO:0007669"/>
    <property type="project" value="UniProtKB-KW"/>
</dbReference>
<evidence type="ECO:0000256" key="1">
    <source>
        <dbReference type="ARBA" id="ARBA00022801"/>
    </source>
</evidence>
<accession>A0A8H3J2D1</accession>
<protein>
    <recommendedName>
        <fullName evidence="4">PNPLA domain-containing protein</fullName>
    </recommendedName>
</protein>
<keyword evidence="2" id="KW-0442">Lipid degradation</keyword>
<name>A0A8H3J2D1_9LECA</name>
<keyword evidence="3" id="KW-0443">Lipid metabolism</keyword>
<dbReference type="Pfam" id="PF01734">
    <property type="entry name" value="Patatin"/>
    <property type="match status" value="1"/>
</dbReference>
<evidence type="ECO:0000313" key="5">
    <source>
        <dbReference type="EMBL" id="CAF9939456.1"/>
    </source>
</evidence>
<dbReference type="PANTHER" id="PTHR24185:SF1">
    <property type="entry name" value="CALCIUM-INDEPENDENT PHOSPHOLIPASE A2-GAMMA"/>
    <property type="match status" value="1"/>
</dbReference>
<dbReference type="PANTHER" id="PTHR24185">
    <property type="entry name" value="CALCIUM-INDEPENDENT PHOSPHOLIPASE A2-GAMMA"/>
    <property type="match status" value="1"/>
</dbReference>
<proteinExistence type="predicted"/>
<dbReference type="OrthoDB" id="3747037at2759"/>
<dbReference type="AlphaFoldDB" id="A0A8H3J2D1"/>
<dbReference type="SUPFAM" id="SSF52151">
    <property type="entry name" value="FabD/lysophospholipase-like"/>
    <property type="match status" value="1"/>
</dbReference>
<dbReference type="InterPro" id="IPR002641">
    <property type="entry name" value="PNPLA_dom"/>
</dbReference>
<dbReference type="GO" id="GO:0046486">
    <property type="term" value="P:glycerolipid metabolic process"/>
    <property type="evidence" value="ECO:0007669"/>
    <property type="project" value="UniProtKB-ARBA"/>
</dbReference>
<dbReference type="InterPro" id="IPR016035">
    <property type="entry name" value="Acyl_Trfase/lysoPLipase"/>
</dbReference>
<sequence length="358" mass="40515">MTPTYRAPLAIRFENLSAFIKQQIALADEKDAGRQTDSEMEKVESLRRLSNLLDLRPKYNPKSVKRAIESVVQRYEPERDKQPWKQYTFAALHDRCRTAVVAIASNGSTTQPHLFRTYDHNSSDHPAPFLRNLGGADSAPIWEVARATSACPYYFENATFGGQTFRDGGGAGFNNPSLEAFAEVNAIHRWRQEYAEKFSKHHDTLELEDLRQHSTQTHIQHAADKKQELQDAIALFISIGSCNRPLPAHRASKTPPRLNTLAGIHQTATSTYTQRTHEEMARVTWGTDTAYYRLHVVGESTGSMEIDEWGKGTVAGKRVNTTLERIERETGRYLEDAETKECIRACAEKLVAQRRAQL</sequence>
<dbReference type="GO" id="GO:0047499">
    <property type="term" value="F:calcium-independent phospholipase A2 activity"/>
    <property type="evidence" value="ECO:0007669"/>
    <property type="project" value="TreeGrafter"/>
</dbReference>
<dbReference type="EMBL" id="CAJPDT010000119">
    <property type="protein sequence ID" value="CAF9939456.1"/>
    <property type="molecule type" value="Genomic_DNA"/>
</dbReference>
<evidence type="ECO:0000256" key="2">
    <source>
        <dbReference type="ARBA" id="ARBA00022963"/>
    </source>
</evidence>
<gene>
    <name evidence="5" type="ORF">IMSHALPRED_001353</name>
</gene>
<dbReference type="GO" id="GO:0019369">
    <property type="term" value="P:arachidonate metabolic process"/>
    <property type="evidence" value="ECO:0007669"/>
    <property type="project" value="TreeGrafter"/>
</dbReference>
<feature type="domain" description="PNPLA" evidence="4">
    <location>
        <begin position="45"/>
        <end position="176"/>
    </location>
</feature>
<keyword evidence="6" id="KW-1185">Reference proteome</keyword>
<reference evidence="5" key="1">
    <citation type="submission" date="2021-03" db="EMBL/GenBank/DDBJ databases">
        <authorList>
            <person name="Tagirdzhanova G."/>
        </authorList>
    </citation>
    <scope>NUCLEOTIDE SEQUENCE</scope>
</reference>
<evidence type="ECO:0000256" key="3">
    <source>
        <dbReference type="ARBA" id="ARBA00023098"/>
    </source>
</evidence>
<dbReference type="Gene3D" id="3.40.1090.10">
    <property type="entry name" value="Cytosolic phospholipase A2 catalytic domain"/>
    <property type="match status" value="1"/>
</dbReference>
<organism evidence="5 6">
    <name type="scientific">Imshaugia aleurites</name>
    <dbReference type="NCBI Taxonomy" id="172621"/>
    <lineage>
        <taxon>Eukaryota</taxon>
        <taxon>Fungi</taxon>
        <taxon>Dikarya</taxon>
        <taxon>Ascomycota</taxon>
        <taxon>Pezizomycotina</taxon>
        <taxon>Lecanoromycetes</taxon>
        <taxon>OSLEUM clade</taxon>
        <taxon>Lecanoromycetidae</taxon>
        <taxon>Lecanorales</taxon>
        <taxon>Lecanorineae</taxon>
        <taxon>Parmeliaceae</taxon>
        <taxon>Imshaugia</taxon>
    </lineage>
</organism>
<keyword evidence="1" id="KW-0378">Hydrolase</keyword>
<dbReference type="Proteomes" id="UP000664534">
    <property type="component" value="Unassembled WGS sequence"/>
</dbReference>
<evidence type="ECO:0000313" key="6">
    <source>
        <dbReference type="Proteomes" id="UP000664534"/>
    </source>
</evidence>
<comment type="caution">
    <text evidence="5">The sequence shown here is derived from an EMBL/GenBank/DDBJ whole genome shotgun (WGS) entry which is preliminary data.</text>
</comment>
<evidence type="ECO:0000259" key="4">
    <source>
        <dbReference type="Pfam" id="PF01734"/>
    </source>
</evidence>